<dbReference type="AlphaFoldDB" id="X1J411"/>
<reference evidence="1" key="1">
    <citation type="journal article" date="2014" name="Front. Microbiol.">
        <title>High frequency of phylogenetically diverse reductive dehalogenase-homologous genes in deep subseafloor sedimentary metagenomes.</title>
        <authorList>
            <person name="Kawai M."/>
            <person name="Futagami T."/>
            <person name="Toyoda A."/>
            <person name="Takaki Y."/>
            <person name="Nishi S."/>
            <person name="Hori S."/>
            <person name="Arai W."/>
            <person name="Tsubouchi T."/>
            <person name="Morono Y."/>
            <person name="Uchiyama I."/>
            <person name="Ito T."/>
            <person name="Fujiyama A."/>
            <person name="Inagaki F."/>
            <person name="Takami H."/>
        </authorList>
    </citation>
    <scope>NUCLEOTIDE SEQUENCE</scope>
    <source>
        <strain evidence="1">Expedition CK06-06</strain>
    </source>
</reference>
<name>X1J411_9ZZZZ</name>
<gene>
    <name evidence="1" type="ORF">S03H2_62180</name>
</gene>
<organism evidence="1">
    <name type="scientific">marine sediment metagenome</name>
    <dbReference type="NCBI Taxonomy" id="412755"/>
    <lineage>
        <taxon>unclassified sequences</taxon>
        <taxon>metagenomes</taxon>
        <taxon>ecological metagenomes</taxon>
    </lineage>
</organism>
<protein>
    <recommendedName>
        <fullName evidence="2">Restriction endonuclease</fullName>
    </recommendedName>
</protein>
<dbReference type="EMBL" id="BARU01040194">
    <property type="protein sequence ID" value="GAH88727.1"/>
    <property type="molecule type" value="Genomic_DNA"/>
</dbReference>
<feature type="non-terminal residue" evidence="1">
    <location>
        <position position="1"/>
    </location>
</feature>
<evidence type="ECO:0000313" key="1">
    <source>
        <dbReference type="EMBL" id="GAH88727.1"/>
    </source>
</evidence>
<proteinExistence type="predicted"/>
<comment type="caution">
    <text evidence="1">The sequence shown here is derived from an EMBL/GenBank/DDBJ whole genome shotgun (WGS) entry which is preliminary data.</text>
</comment>
<accession>X1J411</accession>
<sequence length="122" mass="14504">EELINNFLKGLKFKEFKDEKKFDGITNGYDIKINDYKIDIKCATQLNYLEITPKVIVEQEKIKHFYIASKWFDNTNTVVIIGYFEHSDITNYQFKFLYGTPYWAVKLYDAKPISDLINKLKN</sequence>
<evidence type="ECO:0008006" key="2">
    <source>
        <dbReference type="Google" id="ProtNLM"/>
    </source>
</evidence>